<gene>
    <name evidence="2" type="ORF">P5673_008889</name>
</gene>
<feature type="region of interest" description="Disordered" evidence="1">
    <location>
        <begin position="416"/>
        <end position="438"/>
    </location>
</feature>
<feature type="compositionally biased region" description="Polar residues" evidence="1">
    <location>
        <begin position="416"/>
        <end position="437"/>
    </location>
</feature>
<feature type="region of interest" description="Disordered" evidence="1">
    <location>
        <begin position="1167"/>
        <end position="1187"/>
    </location>
</feature>
<feature type="region of interest" description="Disordered" evidence="1">
    <location>
        <begin position="149"/>
        <end position="170"/>
    </location>
</feature>
<proteinExistence type="predicted"/>
<evidence type="ECO:0000313" key="2">
    <source>
        <dbReference type="EMBL" id="KAK2567095.1"/>
    </source>
</evidence>
<name>A0AAD9VAR7_ACRCE</name>
<feature type="region of interest" description="Disordered" evidence="1">
    <location>
        <begin position="539"/>
        <end position="559"/>
    </location>
</feature>
<feature type="compositionally biased region" description="Basic and acidic residues" evidence="1">
    <location>
        <begin position="825"/>
        <end position="851"/>
    </location>
</feature>
<evidence type="ECO:0000313" key="3">
    <source>
        <dbReference type="Proteomes" id="UP001249851"/>
    </source>
</evidence>
<evidence type="ECO:0000256" key="1">
    <source>
        <dbReference type="SAM" id="MobiDB-lite"/>
    </source>
</evidence>
<feature type="region of interest" description="Disordered" evidence="1">
    <location>
        <begin position="460"/>
        <end position="495"/>
    </location>
</feature>
<feature type="region of interest" description="Disordered" evidence="1">
    <location>
        <begin position="820"/>
        <end position="895"/>
    </location>
</feature>
<feature type="compositionally biased region" description="Low complexity" evidence="1">
    <location>
        <begin position="579"/>
        <end position="604"/>
    </location>
</feature>
<reference evidence="2" key="1">
    <citation type="journal article" date="2023" name="G3 (Bethesda)">
        <title>Whole genome assembly and annotation of the endangered Caribbean coral Acropora cervicornis.</title>
        <authorList>
            <person name="Selwyn J.D."/>
            <person name="Vollmer S.V."/>
        </authorList>
    </citation>
    <scope>NUCLEOTIDE SEQUENCE</scope>
    <source>
        <strain evidence="2">K2</strain>
    </source>
</reference>
<feature type="region of interest" description="Disordered" evidence="1">
    <location>
        <begin position="1087"/>
        <end position="1154"/>
    </location>
</feature>
<dbReference type="EMBL" id="JARQWQ010000015">
    <property type="protein sequence ID" value="KAK2567095.1"/>
    <property type="molecule type" value="Genomic_DNA"/>
</dbReference>
<reference evidence="2" key="2">
    <citation type="journal article" date="2023" name="Science">
        <title>Genomic signatures of disease resistance in endangered staghorn corals.</title>
        <authorList>
            <person name="Vollmer S.V."/>
            <person name="Selwyn J.D."/>
            <person name="Despard B.A."/>
            <person name="Roesel C.L."/>
        </authorList>
    </citation>
    <scope>NUCLEOTIDE SEQUENCE</scope>
    <source>
        <strain evidence="2">K2</strain>
    </source>
</reference>
<comment type="caution">
    <text evidence="2">The sequence shown here is derived from an EMBL/GenBank/DDBJ whole genome shotgun (WGS) entry which is preliminary data.</text>
</comment>
<feature type="region of interest" description="Disordered" evidence="1">
    <location>
        <begin position="204"/>
        <end position="404"/>
    </location>
</feature>
<feature type="compositionally biased region" description="Polar residues" evidence="1">
    <location>
        <begin position="361"/>
        <end position="373"/>
    </location>
</feature>
<dbReference type="Proteomes" id="UP001249851">
    <property type="component" value="Unassembled WGS sequence"/>
</dbReference>
<feature type="region of interest" description="Disordered" evidence="1">
    <location>
        <begin position="767"/>
        <end position="807"/>
    </location>
</feature>
<feature type="compositionally biased region" description="Basic and acidic residues" evidence="1">
    <location>
        <begin position="686"/>
        <end position="699"/>
    </location>
</feature>
<feature type="region of interest" description="Disordered" evidence="1">
    <location>
        <begin position="686"/>
        <end position="706"/>
    </location>
</feature>
<feature type="compositionally biased region" description="Basic and acidic residues" evidence="1">
    <location>
        <begin position="222"/>
        <end position="239"/>
    </location>
</feature>
<feature type="region of interest" description="Disordered" evidence="1">
    <location>
        <begin position="47"/>
        <end position="66"/>
    </location>
</feature>
<feature type="compositionally biased region" description="Acidic residues" evidence="1">
    <location>
        <begin position="1138"/>
        <end position="1153"/>
    </location>
</feature>
<protein>
    <submittedName>
        <fullName evidence="2">Uncharacterized protein</fullName>
    </submittedName>
</protein>
<feature type="compositionally biased region" description="Low complexity" evidence="1">
    <location>
        <begin position="342"/>
        <end position="357"/>
    </location>
</feature>
<keyword evidence="3" id="KW-1185">Reference proteome</keyword>
<feature type="region of interest" description="Disordered" evidence="1">
    <location>
        <begin position="572"/>
        <end position="615"/>
    </location>
</feature>
<feature type="compositionally biased region" description="Basic and acidic residues" evidence="1">
    <location>
        <begin position="784"/>
        <end position="801"/>
    </location>
</feature>
<feature type="compositionally biased region" description="Polar residues" evidence="1">
    <location>
        <begin position="1087"/>
        <end position="1101"/>
    </location>
</feature>
<feature type="compositionally biased region" description="Polar residues" evidence="1">
    <location>
        <begin position="240"/>
        <end position="253"/>
    </location>
</feature>
<feature type="compositionally biased region" description="Polar residues" evidence="1">
    <location>
        <begin position="539"/>
        <end position="551"/>
    </location>
</feature>
<sequence length="1332" mass="147187">MTSVLPPWKLELLEKKKKKEQDQRQKFEIDKARNEAIPEWKRSLLEKRKECASDSPETGGAEQQACSSVNSVFGPRILRKASDKTIAIAAASQRPASQGEEEQLTKKRVSQHHEKASNAAVTKSNTCVTKAVGIPADVEHRGNERGCLQRGFINDDNNSQRSDIASPGDDLKVNLSSDATVDDDHSSTVSSVLALFEQSKPGNYRSEIINSASVPRSQSYKTDSESEKKSSASKFESEQAHISNKGSVNNAQSAMLRKSTGVRAPEIQEHKTSNPSYSIAPKPYKNFVPTPPWLKNSLPRNMNFQPGKMLESTLADKTCKDLQEPDQNGSNESPHRGNVEKTSTSSDEIISAASSEPATEKASTSEFTENVLQNAPRDHQTAEENSIDEQSHAQEETSSEASFVASDSQKYVLISNKNQQDLSANSKTSTGVSQENNFVPFPQESLHFLGRSELSHESSLDSLRSKFGPSVGYQRRTSSEENLFKKSNQSQPIKHEGVLHRTGKGKRNQSTMVRWSTDVLSLMSQPLDDSDLTLSVRSESKIPSASNSQGQRPPPPTKRWTADVLSVASVQTVNDAPEVSPRSDSSVGSSPGNSLDRVRSSSLSDVREEHGGDYFQHKANVSQGIEHRMHKLIRKASISENILNMKQEDSDSLSDEASSEVTDEEFSFKEEPIAVDALKNEVVTDHKITDSSSHEKDSKPIFSPRKHSISQNIEHKLCELFHRQLSQESYEAEFEGERTEENNFQTSTDKVVENIAVLTLEEVKEEPKSMILVDRSSPNVSPRLGDEPQKELDEIEPDSKATEGSVHKLSALFGSSILRGKKKDKSSSEKTQKSQERPETKPYEDTLSTKKKDGKKSFLFGKSRKSEKKNKEKDSYNENNISSLLKSCEKEKDKGIKTVNVQKTSQKRNSDISSKQDFETVETAVHGLQPATKTDKTVCEVSDHDINALQTAAQRLRPVHKAEKVHQRQLVGKMMIISNAGYEYSRPKGVYHKQNIQPHDWTKGEMSKESNVSKSVDIGRCKAEIPVHVTRHLNGEQRSTQVDDKVEESIPVTSIDEVPVSAIDIPEVDDNDVVVSVIDIPTSTDVQNTGKFTLLNGTSKGTPRADDNEDDVSVSVIDLPSPIAKEDEPSIPQSGYLETDEVSDGSDSDEVEGSYDFYTGEVSHLLNGSHSQESDEESDDDDDDVPVSYIGASPCYQVPQVVFDSEPVALKSCLSPKSTRKKLKARVSFTSSHTVHDYPSEEALTAVYDELQENNGAPLKTLQNYQPSSLVNMEKMLAGDKQEQKKVAPAYSNGVDDGHDVVDVGVNHSEIKYTDEGQGFTDSTDYASALLF</sequence>
<feature type="compositionally biased region" description="Polar residues" evidence="1">
    <location>
        <begin position="208"/>
        <end position="218"/>
    </location>
</feature>
<organism evidence="2 3">
    <name type="scientific">Acropora cervicornis</name>
    <name type="common">Staghorn coral</name>
    <dbReference type="NCBI Taxonomy" id="6130"/>
    <lineage>
        <taxon>Eukaryota</taxon>
        <taxon>Metazoa</taxon>
        <taxon>Cnidaria</taxon>
        <taxon>Anthozoa</taxon>
        <taxon>Hexacorallia</taxon>
        <taxon>Scleractinia</taxon>
        <taxon>Astrocoeniina</taxon>
        <taxon>Acroporidae</taxon>
        <taxon>Acropora</taxon>
    </lineage>
</organism>
<feature type="region of interest" description="Disordered" evidence="1">
    <location>
        <begin position="90"/>
        <end position="122"/>
    </location>
</feature>
<feature type="compositionally biased region" description="Basic and acidic residues" evidence="1">
    <location>
        <begin position="605"/>
        <end position="615"/>
    </location>
</feature>
<accession>A0AAD9VAR7</accession>
<feature type="compositionally biased region" description="Acidic residues" evidence="1">
    <location>
        <begin position="1174"/>
        <end position="1185"/>
    </location>
</feature>